<keyword evidence="3" id="KW-1185">Reference proteome</keyword>
<evidence type="ECO:0000313" key="3">
    <source>
        <dbReference type="Proteomes" id="UP000663623"/>
    </source>
</evidence>
<reference evidence="2 3" key="1">
    <citation type="submission" date="2021-02" db="EMBL/GenBank/DDBJ databases">
        <title>Nitrogen-fixing ability and nitrogen fixation related genes of thermophilic fermentative bacteria in the genus Caldicellulosiruptor.</title>
        <authorList>
            <person name="Chen Y."/>
            <person name="Nishihara A."/>
            <person name="Haruta S."/>
        </authorList>
    </citation>
    <scope>NUCLEOTIDE SEQUENCE [LARGE SCALE GENOMIC DNA]</scope>
    <source>
        <strain evidence="2 3">YA01</strain>
    </source>
</reference>
<dbReference type="Proteomes" id="UP000663623">
    <property type="component" value="Chromosome"/>
</dbReference>
<sequence>MQKGQRLALGLDEKNSNQPQIEDSIRELIKALHEPDEPSVLN</sequence>
<evidence type="ECO:0000313" key="2">
    <source>
        <dbReference type="EMBL" id="BCS80617.1"/>
    </source>
</evidence>
<dbReference type="EMBL" id="AP024480">
    <property type="protein sequence ID" value="BCS80617.1"/>
    <property type="molecule type" value="Genomic_DNA"/>
</dbReference>
<accession>A0ABM7NKI0</accession>
<name>A0ABM7NKI0_9FIRM</name>
<evidence type="ECO:0000256" key="1">
    <source>
        <dbReference type="SAM" id="MobiDB-lite"/>
    </source>
</evidence>
<feature type="region of interest" description="Disordered" evidence="1">
    <location>
        <begin position="1"/>
        <end position="20"/>
    </location>
</feature>
<gene>
    <name evidence="2" type="ORF">CaldiYA01_05770</name>
</gene>
<organism evidence="2 3">
    <name type="scientific">Caldicellulosiruptor diazotrophicus</name>
    <dbReference type="NCBI Taxonomy" id="2806205"/>
    <lineage>
        <taxon>Bacteria</taxon>
        <taxon>Bacillati</taxon>
        <taxon>Bacillota</taxon>
        <taxon>Bacillota incertae sedis</taxon>
        <taxon>Caldicellulosiruptorales</taxon>
        <taxon>Caldicellulosiruptoraceae</taxon>
        <taxon>Caldicellulosiruptor</taxon>
    </lineage>
</organism>
<dbReference type="RefSeq" id="WP_256970511.1">
    <property type="nucleotide sequence ID" value="NZ_AP024480.1"/>
</dbReference>
<protein>
    <submittedName>
        <fullName evidence="2">Uncharacterized protein</fullName>
    </submittedName>
</protein>
<proteinExistence type="predicted"/>